<sequence>MSNLIQAVSSGNIDEIQMNISEAGRHDQKGRTALIIAAQKGNAEAIYLLLDKEGGMQDNAGWTALLHAVHNGKLECARLLICEAGIRSSGEAEGYPSGITALMVAAANGYVDTVTELCQYEHGLEDYSGNTALWYAQKSSHVDVVKKLKEKMPVRKQPPPKTSYALIAAATLGDLWGVKSNVAQAGQQDLKGQTALMRASRAGHVEIVRFLQEKEQRIRDEKGHTACFHAVMRKQEDCVKLLLMEGDMQDNSGQTIFEAFVDDDHIDILSHAFETLYETKDHFNVALEHGFRKYAIGIIIHQAGKQIPEGCTLLMAGAITGRVDLVSDNILELKKQDTFGRTALYHAISNDQKACAKLLLDEASIRDKNGTTAFAALIENYRALVLDLLRTMRDENRCHLLTEARAGNDNYVAHLLARIHGVDLSSQPTVLMHAAIAGYDNLIYHYRAQFGKTDQQGRTALMYAAEYGHLECARRLLCEARVVVSNCNQTLYFPVSSYNVYYKINTASLFAAKGNYEKILHLLWPYEYDLPSSGSSSSNSYTCSKLIAQKLQKKFTTPLPPPPKQTWKLLEAVCAGAYADIEESLDEAGTCASDGRTSLMVAVCYGDIAAVKLLLSEVGAQTTCPLQCLPAGMTALMFAALMGNLEMVELLLPYERGLTNSKGETAYTMAQNTDQPDSQLLNALESEASRLHLGRLRPPPIKPTHLILACLANDIDTAQKHLDEARKSDFLGVTALMHAAICGHVKLVALLRDKELHLQDRLGRTALMYAMQYCTIGCVKLLLDEADMEDEQGETALDLALTLPVETELSRKRDRCVQILQAHIQARSIGLRASMQVTNAVDIITMIQKSLRVVLVGEDAGRAEALISSVVSGLDSLKILADRAEINTTSLGTAAMSSAVQERLKTAEDEVARLSAELESVIAEKDGLQVQLQTVAELEAKLVEKTKEMDALARENSDLSTQLTKKSLELQSVTRVPPPILSGDGYTLDELMQLKENLTMSLGVITSAQAVLQTTSCVVCKAAPKNVVLHPCNHLCICEDCSVAMMGQPCPLCRTSVTEVHKIFL</sequence>
<comment type="caution">
    <text evidence="5">The sequence shown here is derived from an EMBL/GenBank/DDBJ whole genome shotgun (WGS) entry which is preliminary data.</text>
</comment>
<dbReference type="EMBL" id="VDLU01000005">
    <property type="protein sequence ID" value="TNJ26586.1"/>
    <property type="molecule type" value="Genomic_DNA"/>
</dbReference>
<keyword evidence="1" id="KW-0040">ANK repeat</keyword>
<proteinExistence type="predicted"/>
<dbReference type="InterPro" id="IPR001841">
    <property type="entry name" value="Znf_RING"/>
</dbReference>
<accession>A0A4Z1SLP5</accession>
<dbReference type="AlphaFoldDB" id="A0A4Z1SLP5"/>
<dbReference type="SMART" id="SM00248">
    <property type="entry name" value="ANK"/>
    <property type="match status" value="12"/>
</dbReference>
<dbReference type="Pfam" id="PF12796">
    <property type="entry name" value="Ank_2"/>
    <property type="match status" value="7"/>
</dbReference>
<dbReference type="InterPro" id="IPR013083">
    <property type="entry name" value="Znf_RING/FYVE/PHD"/>
</dbReference>
<gene>
    <name evidence="5" type="ORF">GMRT_16405</name>
</gene>
<keyword evidence="6" id="KW-1185">Reference proteome</keyword>
<dbReference type="SUPFAM" id="SSF48403">
    <property type="entry name" value="Ankyrin repeat"/>
    <property type="match status" value="2"/>
</dbReference>
<evidence type="ECO:0000313" key="6">
    <source>
        <dbReference type="Proteomes" id="UP000315496"/>
    </source>
</evidence>
<keyword evidence="3" id="KW-0175">Coiled coil</keyword>
<keyword evidence="2" id="KW-0862">Zinc</keyword>
<evidence type="ECO:0000259" key="4">
    <source>
        <dbReference type="PROSITE" id="PS50089"/>
    </source>
</evidence>
<keyword evidence="2" id="KW-0479">Metal-binding</keyword>
<dbReference type="GO" id="GO:0008270">
    <property type="term" value="F:zinc ion binding"/>
    <property type="evidence" value="ECO:0007669"/>
    <property type="project" value="UniProtKB-KW"/>
</dbReference>
<evidence type="ECO:0000256" key="3">
    <source>
        <dbReference type="SAM" id="Coils"/>
    </source>
</evidence>
<dbReference type="PANTHER" id="PTHR24120:SF4">
    <property type="entry name" value="GH07239P"/>
    <property type="match status" value="1"/>
</dbReference>
<dbReference type="Proteomes" id="UP000315496">
    <property type="component" value="Chromosome 5"/>
</dbReference>
<dbReference type="CDD" id="cd16649">
    <property type="entry name" value="mRING-HC-C3HC5_CGRF1-like"/>
    <property type="match status" value="1"/>
</dbReference>
<reference evidence="5 6" key="1">
    <citation type="submission" date="2019-05" db="EMBL/GenBank/DDBJ databases">
        <title>The compact genome of Giardia muris reveals important steps in the evolution of intestinal protozoan parasites.</title>
        <authorList>
            <person name="Xu F."/>
            <person name="Jimenez-Gonzalez A."/>
            <person name="Einarsson E."/>
            <person name="Astvaldsson A."/>
            <person name="Peirasmaki D."/>
            <person name="Eckmann L."/>
            <person name="Andersson J.O."/>
            <person name="Svard S.G."/>
            <person name="Jerlstrom-Hultqvist J."/>
        </authorList>
    </citation>
    <scope>NUCLEOTIDE SEQUENCE [LARGE SCALE GENOMIC DNA]</scope>
    <source>
        <strain evidence="5 6">Roberts-Thomson</strain>
    </source>
</reference>
<feature type="repeat" description="ANK" evidence="1">
    <location>
        <begin position="631"/>
        <end position="652"/>
    </location>
</feature>
<dbReference type="VEuPathDB" id="GiardiaDB:GMRT_16405"/>
<protein>
    <submittedName>
        <fullName evidence="5">Ankyrin repeat protein 2</fullName>
    </submittedName>
</protein>
<keyword evidence="2" id="KW-0863">Zinc-finger</keyword>
<organism evidence="5 6">
    <name type="scientific">Giardia muris</name>
    <dbReference type="NCBI Taxonomy" id="5742"/>
    <lineage>
        <taxon>Eukaryota</taxon>
        <taxon>Metamonada</taxon>
        <taxon>Diplomonadida</taxon>
        <taxon>Hexamitidae</taxon>
        <taxon>Giardiinae</taxon>
        <taxon>Giardia</taxon>
    </lineage>
</organism>
<evidence type="ECO:0000256" key="2">
    <source>
        <dbReference type="PROSITE-ProRule" id="PRU00175"/>
    </source>
</evidence>
<dbReference type="InterPro" id="IPR036770">
    <property type="entry name" value="Ankyrin_rpt-contain_sf"/>
</dbReference>
<dbReference type="PROSITE" id="PS50088">
    <property type="entry name" value="ANK_REPEAT"/>
    <property type="match status" value="1"/>
</dbReference>
<name>A0A4Z1SLP5_GIAMU</name>
<evidence type="ECO:0000256" key="1">
    <source>
        <dbReference type="PROSITE-ProRule" id="PRU00023"/>
    </source>
</evidence>
<feature type="domain" description="RING-type" evidence="4">
    <location>
        <begin position="1017"/>
        <end position="1054"/>
    </location>
</feature>
<dbReference type="PROSITE" id="PS50089">
    <property type="entry name" value="ZF_RING_2"/>
    <property type="match status" value="1"/>
</dbReference>
<evidence type="ECO:0000313" key="5">
    <source>
        <dbReference type="EMBL" id="TNJ26586.1"/>
    </source>
</evidence>
<dbReference type="OrthoDB" id="66726at2759"/>
<dbReference type="InterPro" id="IPR002110">
    <property type="entry name" value="Ankyrin_rpt"/>
</dbReference>
<dbReference type="SUPFAM" id="SSF57850">
    <property type="entry name" value="RING/U-box"/>
    <property type="match status" value="1"/>
</dbReference>
<dbReference type="PROSITE" id="PS50297">
    <property type="entry name" value="ANK_REP_REGION"/>
    <property type="match status" value="1"/>
</dbReference>
<dbReference type="Pfam" id="PF13920">
    <property type="entry name" value="zf-C3HC4_3"/>
    <property type="match status" value="1"/>
</dbReference>
<dbReference type="Gene3D" id="3.30.40.10">
    <property type="entry name" value="Zinc/RING finger domain, C3HC4 (zinc finger)"/>
    <property type="match status" value="1"/>
</dbReference>
<dbReference type="Gene3D" id="1.25.40.20">
    <property type="entry name" value="Ankyrin repeat-containing domain"/>
    <property type="match status" value="7"/>
</dbReference>
<dbReference type="PANTHER" id="PTHR24120">
    <property type="entry name" value="GH07239P"/>
    <property type="match status" value="1"/>
</dbReference>
<feature type="coiled-coil region" evidence="3">
    <location>
        <begin position="897"/>
        <end position="962"/>
    </location>
</feature>